<evidence type="ECO:0000313" key="2">
    <source>
        <dbReference type="Proteomes" id="UP000321907"/>
    </source>
</evidence>
<dbReference type="OrthoDB" id="182577at2"/>
<dbReference type="Proteomes" id="UP000321907">
    <property type="component" value="Unassembled WGS sequence"/>
</dbReference>
<evidence type="ECO:0000313" key="1">
    <source>
        <dbReference type="EMBL" id="TXF86005.1"/>
    </source>
</evidence>
<comment type="caution">
    <text evidence="1">The sequence shown here is derived from an EMBL/GenBank/DDBJ whole genome shotgun (WGS) entry which is preliminary data.</text>
</comment>
<dbReference type="RefSeq" id="WP_147932535.1">
    <property type="nucleotide sequence ID" value="NZ_VOXD01000042.1"/>
</dbReference>
<name>A0A5C7FML5_9BACT</name>
<keyword evidence="2" id="KW-1185">Reference proteome</keyword>
<dbReference type="SUPFAM" id="SSF56801">
    <property type="entry name" value="Acetyl-CoA synthetase-like"/>
    <property type="match status" value="1"/>
</dbReference>
<organism evidence="1 2">
    <name type="scientific">Neolewinella aurantiaca</name>
    <dbReference type="NCBI Taxonomy" id="2602767"/>
    <lineage>
        <taxon>Bacteria</taxon>
        <taxon>Pseudomonadati</taxon>
        <taxon>Bacteroidota</taxon>
        <taxon>Saprospiria</taxon>
        <taxon>Saprospirales</taxon>
        <taxon>Lewinellaceae</taxon>
        <taxon>Neolewinella</taxon>
    </lineage>
</organism>
<keyword evidence="1" id="KW-0808">Transferase</keyword>
<dbReference type="EMBL" id="VOXD01000042">
    <property type="protein sequence ID" value="TXF86005.1"/>
    <property type="molecule type" value="Genomic_DNA"/>
</dbReference>
<proteinExistence type="predicted"/>
<gene>
    <name evidence="1" type="ORF">FUA23_19915</name>
</gene>
<protein>
    <submittedName>
        <fullName evidence="1">Acyl transferase</fullName>
    </submittedName>
</protein>
<reference evidence="1 2" key="1">
    <citation type="submission" date="2019-08" db="EMBL/GenBank/DDBJ databases">
        <title>Lewinella sp. strain SSH13 Genome sequencing and assembly.</title>
        <authorList>
            <person name="Kim I."/>
        </authorList>
    </citation>
    <scope>NUCLEOTIDE SEQUENCE [LARGE SCALE GENOMIC DNA]</scope>
    <source>
        <strain evidence="1 2">SSH13</strain>
    </source>
</reference>
<dbReference type="GO" id="GO:0016740">
    <property type="term" value="F:transferase activity"/>
    <property type="evidence" value="ECO:0007669"/>
    <property type="project" value="UniProtKB-KW"/>
</dbReference>
<dbReference type="Gene3D" id="3.40.50.12780">
    <property type="entry name" value="N-terminal domain of ligase-like"/>
    <property type="match status" value="1"/>
</dbReference>
<accession>A0A5C7FML5</accession>
<dbReference type="InterPro" id="IPR042099">
    <property type="entry name" value="ANL_N_sf"/>
</dbReference>
<sequence length="331" mass="36623">MEEQQRERLLKDIRNVTPESFGKVALSVFRYQAAHNDIYAQFLDLLRVDPSSVSSPTDIPHMPIALFKKYRLQSGDWDPVRTFTSSGTTGTATSHHPLRNEEWYRENARKAFELQYGPLKDRPVLALLPAYLERTGSSLVFMADDFIQQSGHPESGFFLDDLPELSRKLSALKNSPVPPLLIGVSFALLDLAEDHAQPLGGTIVMETGGMKGRRREMTRPELHGVLSRAFGVEHIHSEYGMTELLSQAYAPKDGLFLPAPTLRAQARDITDPLALVGAGKTGALNLTDLANFDTISFIATDDLGRVYPNGSFEVLGRLDASDVRGCNLLVL</sequence>
<dbReference type="AlphaFoldDB" id="A0A5C7FML5"/>